<evidence type="ECO:0000313" key="5">
    <source>
        <dbReference type="Proteomes" id="UP000094578"/>
    </source>
</evidence>
<dbReference type="InterPro" id="IPR013196">
    <property type="entry name" value="HTH_11"/>
</dbReference>
<protein>
    <submittedName>
        <fullName evidence="4">Putative HTH-type transcriptional regulator YobV</fullName>
    </submittedName>
</protein>
<dbReference type="InterPro" id="IPR051534">
    <property type="entry name" value="CBASS_pafABC_assoc_protein"/>
</dbReference>
<feature type="domain" description="HTH deoR-type" evidence="3">
    <location>
        <begin position="2"/>
        <end position="61"/>
    </location>
</feature>
<reference evidence="4 5" key="1">
    <citation type="submission" date="2016-08" db="EMBL/GenBank/DDBJ databases">
        <title>Genome sequencing of Paenibacillus sp. TI45-13ar, isolated from Korean traditional nuruk.</title>
        <authorList>
            <person name="Kim S.-J."/>
        </authorList>
    </citation>
    <scope>NUCLEOTIDE SEQUENCE [LARGE SCALE GENOMIC DNA]</scope>
    <source>
        <strain evidence="4 5">TI45-13ar</strain>
    </source>
</reference>
<sequence>MKSNRLFEILMMLIHKRKMTSSALATHFEVSLRTIYRDIEALSIAGIPVYTTTGKNGGVHLMDNYVLDKSFIPDKEQSEVLLALKSLSTVPNIDETKVLNRLLALFDQKQNHRNLDWVEVDFSRWQSTDHEQELFNQLKQAILNKQVIQFDYINAMGEESMRTVDPLKLIFKFKDWYVHGYCKNKNDFRMFKLLRIKNYQTLPLKIEKEYMDVPVPYQNNYVDPNHMIHVELLFPKNVAHKVYEWFDSQYIFNENEQQLRVSGTLIKDDWFFSSLLAFGSDIVVEEPLYVKAELIRRHLKAAEDLGL</sequence>
<dbReference type="Pfam" id="PF25583">
    <property type="entry name" value="WCX"/>
    <property type="match status" value="1"/>
</dbReference>
<dbReference type="InterPro" id="IPR036390">
    <property type="entry name" value="WH_DNA-bd_sf"/>
</dbReference>
<dbReference type="PROSITE" id="PS51000">
    <property type="entry name" value="HTH_DEOR_2"/>
    <property type="match status" value="1"/>
</dbReference>
<dbReference type="InterPro" id="IPR057727">
    <property type="entry name" value="WCX_dom"/>
</dbReference>
<dbReference type="Gene3D" id="1.10.10.10">
    <property type="entry name" value="Winged helix-like DNA-binding domain superfamily/Winged helix DNA-binding domain"/>
    <property type="match status" value="1"/>
</dbReference>
<evidence type="ECO:0000313" key="4">
    <source>
        <dbReference type="EMBL" id="ODP26315.1"/>
    </source>
</evidence>
<keyword evidence="2" id="KW-0804">Transcription</keyword>
<evidence type="ECO:0000256" key="2">
    <source>
        <dbReference type="ARBA" id="ARBA00023163"/>
    </source>
</evidence>
<name>A0A1E3KZH1_9BACL</name>
<dbReference type="GO" id="GO:0003700">
    <property type="term" value="F:DNA-binding transcription factor activity"/>
    <property type="evidence" value="ECO:0007669"/>
    <property type="project" value="InterPro"/>
</dbReference>
<dbReference type="InterPro" id="IPR036388">
    <property type="entry name" value="WH-like_DNA-bd_sf"/>
</dbReference>
<gene>
    <name evidence="4" type="ORF">PTI45_04155</name>
</gene>
<dbReference type="SUPFAM" id="SSF46785">
    <property type="entry name" value="Winged helix' DNA-binding domain"/>
    <property type="match status" value="1"/>
</dbReference>
<accession>A0A1E3KZH1</accession>
<dbReference type="STRING" id="1886670.PTI45_04155"/>
<dbReference type="RefSeq" id="WP_069329478.1">
    <property type="nucleotide sequence ID" value="NZ_MDER01000086.1"/>
</dbReference>
<keyword evidence="5" id="KW-1185">Reference proteome</keyword>
<dbReference type="PANTHER" id="PTHR34580">
    <property type="match status" value="1"/>
</dbReference>
<dbReference type="InterPro" id="IPR026881">
    <property type="entry name" value="WYL_dom"/>
</dbReference>
<dbReference type="PANTHER" id="PTHR34580:SF1">
    <property type="entry name" value="PROTEIN PAFC"/>
    <property type="match status" value="1"/>
</dbReference>
<dbReference type="Proteomes" id="UP000094578">
    <property type="component" value="Unassembled WGS sequence"/>
</dbReference>
<dbReference type="InterPro" id="IPR028349">
    <property type="entry name" value="PafC-like"/>
</dbReference>
<keyword evidence="1" id="KW-0805">Transcription regulation</keyword>
<comment type="caution">
    <text evidence="4">The sequence shown here is derived from an EMBL/GenBank/DDBJ whole genome shotgun (WGS) entry which is preliminary data.</text>
</comment>
<organism evidence="4 5">
    <name type="scientific">Paenibacillus nuruki</name>
    <dbReference type="NCBI Taxonomy" id="1886670"/>
    <lineage>
        <taxon>Bacteria</taxon>
        <taxon>Bacillati</taxon>
        <taxon>Bacillota</taxon>
        <taxon>Bacilli</taxon>
        <taxon>Bacillales</taxon>
        <taxon>Paenibacillaceae</taxon>
        <taxon>Paenibacillus</taxon>
    </lineage>
</organism>
<dbReference type="Pfam" id="PF08279">
    <property type="entry name" value="HTH_11"/>
    <property type="match status" value="1"/>
</dbReference>
<dbReference type="PIRSF" id="PIRSF016838">
    <property type="entry name" value="PafC"/>
    <property type="match status" value="1"/>
</dbReference>
<dbReference type="Pfam" id="PF13280">
    <property type="entry name" value="WYL"/>
    <property type="match status" value="1"/>
</dbReference>
<proteinExistence type="predicted"/>
<dbReference type="PROSITE" id="PS52050">
    <property type="entry name" value="WYL"/>
    <property type="match status" value="1"/>
</dbReference>
<evidence type="ECO:0000256" key="1">
    <source>
        <dbReference type="ARBA" id="ARBA00023015"/>
    </source>
</evidence>
<dbReference type="InterPro" id="IPR001034">
    <property type="entry name" value="DeoR_HTH"/>
</dbReference>
<dbReference type="EMBL" id="MDER01000086">
    <property type="protein sequence ID" value="ODP26315.1"/>
    <property type="molecule type" value="Genomic_DNA"/>
</dbReference>
<dbReference type="AlphaFoldDB" id="A0A1E3KZH1"/>
<evidence type="ECO:0000259" key="3">
    <source>
        <dbReference type="PROSITE" id="PS51000"/>
    </source>
</evidence>